<feature type="compositionally biased region" description="Basic residues" evidence="1">
    <location>
        <begin position="253"/>
        <end position="263"/>
    </location>
</feature>
<feature type="compositionally biased region" description="Acidic residues" evidence="1">
    <location>
        <begin position="229"/>
        <end position="247"/>
    </location>
</feature>
<dbReference type="Proteomes" id="UP000694865">
    <property type="component" value="Unplaced"/>
</dbReference>
<feature type="compositionally biased region" description="Basic and acidic residues" evidence="1">
    <location>
        <begin position="168"/>
        <end position="181"/>
    </location>
</feature>
<sequence>MATTVTAIPSTTIKPGNDDPVQPIRKFRVEIIREYKPENANNDDDGCLLDMQCENEDEYNKRMARSRAAKTRKANQVNQKIKPKPLAKILPKPQGPVIIIDLDSDEETKEPKPETVKMKSKTIITQPKGSRGVKRKQRLKTRQEISFDSSESEGDVLDKSDDEFNPGIRKDIGEIETLEKLRPRRKAAQNLQKKLKPWWEKIKEDENEKSSDSDKKENSKKLDEKKVDDDEEYKTESEIESEDLSDDGETRHLKIKIKTKKRELKPVTKENEKLAEKKKDNINAVVSGKDDKVKIVIKTDGDDKSSKNEISEVKKKDEKEKLDENDKKDEKDIDKKNMQKEKELDGNDKEINEIKDGIDESFKKKDEGAECGEETDKDVEKKKEDIELMEID</sequence>
<gene>
    <name evidence="3" type="primary">LOC102807029</name>
</gene>
<feature type="compositionally biased region" description="Basic residues" evidence="1">
    <location>
        <begin position="131"/>
        <end position="140"/>
    </location>
</feature>
<feature type="compositionally biased region" description="Basic and acidic residues" evidence="1">
    <location>
        <begin position="297"/>
        <end position="368"/>
    </location>
</feature>
<dbReference type="RefSeq" id="XP_006818157.1">
    <property type="nucleotide sequence ID" value="XM_006818094.1"/>
</dbReference>
<feature type="compositionally biased region" description="Acidic residues" evidence="1">
    <location>
        <begin position="150"/>
        <end position="164"/>
    </location>
</feature>
<name>A0ABM0MDR6_SACKO</name>
<organism evidence="2 3">
    <name type="scientific">Saccoglossus kowalevskii</name>
    <name type="common">Acorn worm</name>
    <dbReference type="NCBI Taxonomy" id="10224"/>
    <lineage>
        <taxon>Eukaryota</taxon>
        <taxon>Metazoa</taxon>
        <taxon>Hemichordata</taxon>
        <taxon>Enteropneusta</taxon>
        <taxon>Harrimaniidae</taxon>
        <taxon>Saccoglossus</taxon>
    </lineage>
</organism>
<feature type="compositionally biased region" description="Basic and acidic residues" evidence="1">
    <location>
        <begin position="264"/>
        <end position="281"/>
    </location>
</feature>
<feature type="region of interest" description="Disordered" evidence="1">
    <location>
        <begin position="66"/>
        <end position="92"/>
    </location>
</feature>
<feature type="compositionally biased region" description="Basic and acidic residues" evidence="1">
    <location>
        <begin position="197"/>
        <end position="228"/>
    </location>
</feature>
<feature type="region of interest" description="Disordered" evidence="1">
    <location>
        <begin position="297"/>
        <end position="392"/>
    </location>
</feature>
<feature type="region of interest" description="Disordered" evidence="1">
    <location>
        <begin position="1"/>
        <end position="21"/>
    </location>
</feature>
<dbReference type="GeneID" id="102807029"/>
<evidence type="ECO:0000313" key="2">
    <source>
        <dbReference type="Proteomes" id="UP000694865"/>
    </source>
</evidence>
<evidence type="ECO:0000256" key="1">
    <source>
        <dbReference type="SAM" id="MobiDB-lite"/>
    </source>
</evidence>
<feature type="compositionally biased region" description="Polar residues" evidence="1">
    <location>
        <begin position="1"/>
        <end position="14"/>
    </location>
</feature>
<evidence type="ECO:0000313" key="3">
    <source>
        <dbReference type="RefSeq" id="XP_006818157.1"/>
    </source>
</evidence>
<accession>A0ABM0MDR6</accession>
<feature type="region of interest" description="Disordered" evidence="1">
    <location>
        <begin position="125"/>
        <end position="281"/>
    </location>
</feature>
<protein>
    <submittedName>
        <fullName evidence="3">DNA ligase 1-like</fullName>
    </submittedName>
</protein>
<reference evidence="3" key="1">
    <citation type="submission" date="2025-08" db="UniProtKB">
        <authorList>
            <consortium name="RefSeq"/>
        </authorList>
    </citation>
    <scope>IDENTIFICATION</scope>
    <source>
        <tissue evidence="3">Testes</tissue>
    </source>
</reference>
<proteinExistence type="predicted"/>
<keyword evidence="2" id="KW-1185">Reference proteome</keyword>